<evidence type="ECO:0000256" key="4">
    <source>
        <dbReference type="ARBA" id="ARBA00022989"/>
    </source>
</evidence>
<reference evidence="8" key="1">
    <citation type="submission" date="2019-02" db="EMBL/GenBank/DDBJ databases">
        <authorList>
            <person name="Li S.-H."/>
        </authorList>
    </citation>
    <scope>NUCLEOTIDE SEQUENCE</scope>
    <source>
        <strain evidence="8">IMCC11814</strain>
    </source>
</reference>
<dbReference type="PANTHER" id="PTHR43124">
    <property type="entry name" value="PURINE EFFLUX PUMP PBUE"/>
    <property type="match status" value="1"/>
</dbReference>
<sequence>MLDLQRPGLHGHCFGSVSNGGLRMRGKASESGPRNFRAWWPWCAAVLFLLWQVDFQFAYGFFAESIQQELRLTAFETAAISLAYLLSYGLMQLPAGLLLDRFGARRVLPIAAGFSALSVLLFAQAQGFWTLLGTRILAGAFMAFVFPATGKIARNRLPAHRFALAMAIADMCFGIGAVSAVFIPAFFTDTPWRLLMQGQAFLGLGLGALLWVTLFFTKPDHTLPQAAASATRSIADSLKRPFVRLGIGLYIWGAGLILGFGGYWNVKLQRACGCSTAEISTLELGLFSGLAAGMLVAGILGARVERLRNIFRISTTLTLVLMTVTLGVSTTASTDQLLVLMVALGLLIGTCSLSFAVACLGLPANHAATVVAIVNAGGCLSGALLQALPIWLGEGNATFSTISITYFGIAIFGAWIAWRMPRLTNPAESP</sequence>
<comment type="caution">
    <text evidence="8">The sequence shown here is derived from an EMBL/GenBank/DDBJ whole genome shotgun (WGS) entry which is preliminary data.</text>
</comment>
<dbReference type="SUPFAM" id="SSF103473">
    <property type="entry name" value="MFS general substrate transporter"/>
    <property type="match status" value="1"/>
</dbReference>
<dbReference type="InterPro" id="IPR050189">
    <property type="entry name" value="MFS_Efflux_Transporters"/>
</dbReference>
<comment type="subcellular location">
    <subcellularLocation>
        <location evidence="1">Cell membrane</location>
        <topology evidence="1">Multi-pass membrane protein</topology>
    </subcellularLocation>
</comment>
<feature type="transmembrane region" description="Helical" evidence="6">
    <location>
        <begin position="79"/>
        <end position="99"/>
    </location>
</feature>
<name>A0ABT3T4B3_9GAMM</name>
<dbReference type="InterPro" id="IPR036259">
    <property type="entry name" value="MFS_trans_sf"/>
</dbReference>
<organism evidence="8 9">
    <name type="scientific">Candidatus Marimicrobium litorale</name>
    <dbReference type="NCBI Taxonomy" id="2518991"/>
    <lineage>
        <taxon>Bacteria</taxon>
        <taxon>Pseudomonadati</taxon>
        <taxon>Pseudomonadota</taxon>
        <taxon>Gammaproteobacteria</taxon>
        <taxon>Cellvibrionales</taxon>
        <taxon>Halieaceae</taxon>
        <taxon>Marimicrobium</taxon>
    </lineage>
</organism>
<feature type="transmembrane region" description="Helical" evidence="6">
    <location>
        <begin position="199"/>
        <end position="217"/>
    </location>
</feature>
<evidence type="ECO:0000259" key="7">
    <source>
        <dbReference type="PROSITE" id="PS50850"/>
    </source>
</evidence>
<dbReference type="PROSITE" id="PS50850">
    <property type="entry name" value="MFS"/>
    <property type="match status" value="1"/>
</dbReference>
<evidence type="ECO:0000256" key="2">
    <source>
        <dbReference type="ARBA" id="ARBA00022475"/>
    </source>
</evidence>
<feature type="transmembrane region" description="Helical" evidence="6">
    <location>
        <begin position="129"/>
        <end position="150"/>
    </location>
</feature>
<keyword evidence="5 6" id="KW-0472">Membrane</keyword>
<evidence type="ECO:0000256" key="3">
    <source>
        <dbReference type="ARBA" id="ARBA00022692"/>
    </source>
</evidence>
<feature type="domain" description="Major facilitator superfamily (MFS) profile" evidence="7">
    <location>
        <begin position="40"/>
        <end position="425"/>
    </location>
</feature>
<dbReference type="InterPro" id="IPR011701">
    <property type="entry name" value="MFS"/>
</dbReference>
<proteinExistence type="predicted"/>
<dbReference type="Pfam" id="PF07690">
    <property type="entry name" value="MFS_1"/>
    <property type="match status" value="1"/>
</dbReference>
<gene>
    <name evidence="8" type="ORF">EYC82_07130</name>
</gene>
<keyword evidence="9" id="KW-1185">Reference proteome</keyword>
<dbReference type="PANTHER" id="PTHR43124:SF3">
    <property type="entry name" value="CHLORAMPHENICOL EFFLUX PUMP RV0191"/>
    <property type="match status" value="1"/>
</dbReference>
<evidence type="ECO:0000313" key="8">
    <source>
        <dbReference type="EMBL" id="MCX2977126.1"/>
    </source>
</evidence>
<keyword evidence="3 6" id="KW-0812">Transmembrane</keyword>
<keyword evidence="2" id="KW-1003">Cell membrane</keyword>
<feature type="transmembrane region" description="Helical" evidence="6">
    <location>
        <begin position="242"/>
        <end position="264"/>
    </location>
</feature>
<dbReference type="Gene3D" id="1.20.1250.20">
    <property type="entry name" value="MFS general substrate transporter like domains"/>
    <property type="match status" value="2"/>
</dbReference>
<evidence type="ECO:0000256" key="6">
    <source>
        <dbReference type="SAM" id="Phobius"/>
    </source>
</evidence>
<feature type="transmembrane region" description="Helical" evidence="6">
    <location>
        <begin position="309"/>
        <end position="332"/>
    </location>
</feature>
<feature type="transmembrane region" description="Helical" evidence="6">
    <location>
        <begin position="284"/>
        <end position="302"/>
    </location>
</feature>
<keyword evidence="4 6" id="KW-1133">Transmembrane helix</keyword>
<dbReference type="EMBL" id="SHNO01000001">
    <property type="protein sequence ID" value="MCX2977126.1"/>
    <property type="molecule type" value="Genomic_DNA"/>
</dbReference>
<feature type="transmembrane region" description="Helical" evidence="6">
    <location>
        <begin position="106"/>
        <end position="123"/>
    </location>
</feature>
<feature type="transmembrane region" description="Helical" evidence="6">
    <location>
        <begin position="397"/>
        <end position="418"/>
    </location>
</feature>
<evidence type="ECO:0000313" key="9">
    <source>
        <dbReference type="Proteomes" id="UP001143304"/>
    </source>
</evidence>
<dbReference type="Proteomes" id="UP001143304">
    <property type="component" value="Unassembled WGS sequence"/>
</dbReference>
<dbReference type="InterPro" id="IPR020846">
    <property type="entry name" value="MFS_dom"/>
</dbReference>
<evidence type="ECO:0000256" key="5">
    <source>
        <dbReference type="ARBA" id="ARBA00023136"/>
    </source>
</evidence>
<dbReference type="CDD" id="cd06174">
    <property type="entry name" value="MFS"/>
    <property type="match status" value="1"/>
</dbReference>
<accession>A0ABT3T4B3</accession>
<feature type="transmembrane region" description="Helical" evidence="6">
    <location>
        <begin position="39"/>
        <end position="59"/>
    </location>
</feature>
<feature type="transmembrane region" description="Helical" evidence="6">
    <location>
        <begin position="367"/>
        <end position="391"/>
    </location>
</feature>
<feature type="transmembrane region" description="Helical" evidence="6">
    <location>
        <begin position="338"/>
        <end position="360"/>
    </location>
</feature>
<evidence type="ECO:0000256" key="1">
    <source>
        <dbReference type="ARBA" id="ARBA00004651"/>
    </source>
</evidence>
<feature type="transmembrane region" description="Helical" evidence="6">
    <location>
        <begin position="162"/>
        <end position="187"/>
    </location>
</feature>
<protein>
    <submittedName>
        <fullName evidence="8">MFS transporter</fullName>
    </submittedName>
</protein>